<feature type="transmembrane region" description="Helical" evidence="10">
    <location>
        <begin position="187"/>
        <end position="216"/>
    </location>
</feature>
<keyword evidence="9 10" id="KW-0807">Transducer</keyword>
<dbReference type="GO" id="GO:0005549">
    <property type="term" value="F:odorant binding"/>
    <property type="evidence" value="ECO:0007669"/>
    <property type="project" value="InterPro"/>
</dbReference>
<dbReference type="EMBL" id="LC002704">
    <property type="protein sequence ID" value="BAR43452.1"/>
    <property type="molecule type" value="mRNA"/>
</dbReference>
<keyword evidence="5 10" id="KW-0552">Olfaction</keyword>
<comment type="similarity">
    <text evidence="10">Belongs to the insect chemoreceptor superfamily. Heteromeric odorant receptor channel (TC 1.A.69) family.</text>
</comment>
<feature type="transmembrane region" description="Helical" evidence="10">
    <location>
        <begin position="134"/>
        <end position="155"/>
    </location>
</feature>
<proteinExistence type="evidence at transcript level"/>
<evidence type="ECO:0000256" key="1">
    <source>
        <dbReference type="ARBA" id="ARBA00004651"/>
    </source>
</evidence>
<dbReference type="PANTHER" id="PTHR21137">
    <property type="entry name" value="ODORANT RECEPTOR"/>
    <property type="match status" value="1"/>
</dbReference>
<dbReference type="GO" id="GO:0005886">
    <property type="term" value="C:plasma membrane"/>
    <property type="evidence" value="ECO:0007669"/>
    <property type="project" value="UniProtKB-SubCell"/>
</dbReference>
<feature type="transmembrane region" description="Helical" evidence="10">
    <location>
        <begin position="277"/>
        <end position="297"/>
    </location>
</feature>
<keyword evidence="6 10" id="KW-1133">Transmembrane helix</keyword>
<evidence type="ECO:0000256" key="6">
    <source>
        <dbReference type="ARBA" id="ARBA00022989"/>
    </source>
</evidence>
<keyword evidence="7 10" id="KW-0472">Membrane</keyword>
<dbReference type="AlphaFoldDB" id="A0A0E3VLQ0"/>
<feature type="transmembrane region" description="Helical" evidence="10">
    <location>
        <begin position="43"/>
        <end position="67"/>
    </location>
</feature>
<keyword evidence="4 10" id="KW-0812">Transmembrane</keyword>
<dbReference type="GO" id="GO:0004984">
    <property type="term" value="F:olfactory receptor activity"/>
    <property type="evidence" value="ECO:0007669"/>
    <property type="project" value="InterPro"/>
</dbReference>
<dbReference type="PANTHER" id="PTHR21137:SF35">
    <property type="entry name" value="ODORANT RECEPTOR 19A-RELATED"/>
    <property type="match status" value="1"/>
</dbReference>
<keyword evidence="2" id="KW-1003">Cell membrane</keyword>
<evidence type="ECO:0000256" key="5">
    <source>
        <dbReference type="ARBA" id="ARBA00022725"/>
    </source>
</evidence>
<keyword evidence="3 10" id="KW-0716">Sensory transduction</keyword>
<dbReference type="GO" id="GO:0007165">
    <property type="term" value="P:signal transduction"/>
    <property type="evidence" value="ECO:0007669"/>
    <property type="project" value="UniProtKB-KW"/>
</dbReference>
<comment type="caution">
    <text evidence="10">Lacks conserved residue(s) required for the propagation of feature annotation.</text>
</comment>
<evidence type="ECO:0000256" key="8">
    <source>
        <dbReference type="ARBA" id="ARBA00023170"/>
    </source>
</evidence>
<comment type="subcellular location">
    <subcellularLocation>
        <location evidence="1 10">Cell membrane</location>
        <topology evidence="1 10">Multi-pass membrane protein</topology>
    </subcellularLocation>
</comment>
<dbReference type="Pfam" id="PF02949">
    <property type="entry name" value="7tm_6"/>
    <property type="match status" value="1"/>
</dbReference>
<accession>A0A0E3VLQ0</accession>
<gene>
    <name evidence="11" type="primary">OR10</name>
</gene>
<organism evidence="11">
    <name type="scientific">Ostrinia furnacalis</name>
    <name type="common">Asian corn borer</name>
    <dbReference type="NCBI Taxonomy" id="93504"/>
    <lineage>
        <taxon>Eukaryota</taxon>
        <taxon>Metazoa</taxon>
        <taxon>Ecdysozoa</taxon>
        <taxon>Arthropoda</taxon>
        <taxon>Hexapoda</taxon>
        <taxon>Insecta</taxon>
        <taxon>Pterygota</taxon>
        <taxon>Neoptera</taxon>
        <taxon>Endopterygota</taxon>
        <taxon>Lepidoptera</taxon>
        <taxon>Glossata</taxon>
        <taxon>Ditrysia</taxon>
        <taxon>Pyraloidea</taxon>
        <taxon>Crambidae</taxon>
        <taxon>Pyraustinae</taxon>
        <taxon>Ostrinia</taxon>
    </lineage>
</organism>
<feature type="transmembrane region" description="Helical" evidence="10">
    <location>
        <begin position="303"/>
        <end position="323"/>
    </location>
</feature>
<name>A0A0E3VLQ0_OSTFU</name>
<evidence type="ECO:0000256" key="4">
    <source>
        <dbReference type="ARBA" id="ARBA00022692"/>
    </source>
</evidence>
<evidence type="ECO:0000313" key="11">
    <source>
        <dbReference type="EMBL" id="BAR43452.1"/>
    </source>
</evidence>
<reference evidence="11" key="1">
    <citation type="submission" date="2014-09" db="EMBL/GenBank/DDBJ databases">
        <title>Identification of candidate odorant receptors in Asian corn borer Ostrinia furnacalis.</title>
        <authorList>
            <person name="Yang B."/>
            <person name="Ozaki K."/>
            <person name="Ishikawa Y."/>
            <person name="Matsuo T."/>
        </authorList>
    </citation>
    <scope>NUCLEOTIDE SEQUENCE</scope>
    <source>
        <tissue evidence="11">Antennae</tissue>
    </source>
</reference>
<feature type="transmembrane region" description="Helical" evidence="10">
    <location>
        <begin position="73"/>
        <end position="96"/>
    </location>
</feature>
<evidence type="ECO:0000256" key="3">
    <source>
        <dbReference type="ARBA" id="ARBA00022606"/>
    </source>
</evidence>
<sequence length="403" mass="47044">MFRLKEKDVIASNTQSQVFKPNIFFWKIFGWWPEVTSTIYYRCYYISFLSLTSVVYLFLFTLSLLYSPIELEIIIAQAMFYFTEISGLSKIFMIVIRREDIQKAFKMLDSEEFQGDDVIPREIINKNKVYYLKYYRACATFYYIGSFFLLFLPIIEYVAGHADLELPLCQYYFLSEHVRDKYFNVIFIYQFFGLFVLISGNVNIDTFICGLLLMAIAQFRMLNWKMSNLKMNPLDLENESDDEETIMMRKLNKCLKHYDLILEYCDHIQDVLSAAIFAQYGTAAATMCLSMCTVLMPMTSEDWLFMGCYIGAMTLEIFLPGLLGAELMNESQKLVAAAYSADWIPRSESFKRSLRLLVERANRPIVITGLKMFTLSLETFTSIIKLAYSFFTLLKNVQETEIA</sequence>
<protein>
    <recommendedName>
        <fullName evidence="10">Odorant receptor</fullName>
    </recommendedName>
</protein>
<evidence type="ECO:0000256" key="9">
    <source>
        <dbReference type="ARBA" id="ARBA00023224"/>
    </source>
</evidence>
<dbReference type="InterPro" id="IPR004117">
    <property type="entry name" value="7tm6_olfct_rcpt"/>
</dbReference>
<evidence type="ECO:0000256" key="2">
    <source>
        <dbReference type="ARBA" id="ARBA00022475"/>
    </source>
</evidence>
<evidence type="ECO:0000256" key="7">
    <source>
        <dbReference type="ARBA" id="ARBA00023136"/>
    </source>
</evidence>
<keyword evidence="8 10" id="KW-0675">Receptor</keyword>
<evidence type="ECO:0000256" key="10">
    <source>
        <dbReference type="RuleBase" id="RU351113"/>
    </source>
</evidence>